<accession>A0A0A1TQX9</accession>
<dbReference type="AlphaFoldDB" id="A0A0A1TQX9"/>
<protein>
    <submittedName>
        <fullName evidence="2">Uncharacterized protein</fullName>
    </submittedName>
</protein>
<name>A0A0A1TQX9_9HYPO</name>
<gene>
    <name evidence="2" type="ORF">VHEMI09127</name>
</gene>
<sequence length="118" mass="13485">MIKYLTEKYNFTPSEDQLWSQTQKWSLQRNFKRSLQVMAMAKAEEQGTRPTGVLIGDRWISTKRLKKTATAMAREQKRKTNQNAAAGPSETNSGKMERLKRMTRGQDNPGEVGHLSDP</sequence>
<evidence type="ECO:0000256" key="1">
    <source>
        <dbReference type="SAM" id="MobiDB-lite"/>
    </source>
</evidence>
<reference evidence="2 3" key="1">
    <citation type="journal article" date="2015" name="Genome Announc.">
        <title>Draft Genome Sequence and Gene Annotation of the Entomopathogenic Fungus Verticillium hemipterigenum.</title>
        <authorList>
            <person name="Horn F."/>
            <person name="Habel A."/>
            <person name="Scharf D.H."/>
            <person name="Dworschak J."/>
            <person name="Brakhage A.A."/>
            <person name="Guthke R."/>
            <person name="Hertweck C."/>
            <person name="Linde J."/>
        </authorList>
    </citation>
    <scope>NUCLEOTIDE SEQUENCE [LARGE SCALE GENOMIC DNA]</scope>
</reference>
<organism evidence="2 3">
    <name type="scientific">[Torrubiella] hemipterigena</name>
    <dbReference type="NCBI Taxonomy" id="1531966"/>
    <lineage>
        <taxon>Eukaryota</taxon>
        <taxon>Fungi</taxon>
        <taxon>Dikarya</taxon>
        <taxon>Ascomycota</taxon>
        <taxon>Pezizomycotina</taxon>
        <taxon>Sordariomycetes</taxon>
        <taxon>Hypocreomycetidae</taxon>
        <taxon>Hypocreales</taxon>
        <taxon>Clavicipitaceae</taxon>
        <taxon>Clavicipitaceae incertae sedis</taxon>
        <taxon>'Torrubiella' clade</taxon>
    </lineage>
</organism>
<keyword evidence="3" id="KW-1185">Reference proteome</keyword>
<evidence type="ECO:0000313" key="3">
    <source>
        <dbReference type="Proteomes" id="UP000039046"/>
    </source>
</evidence>
<dbReference type="HOGENOM" id="CLU_2074779_0_0_1"/>
<feature type="compositionally biased region" description="Polar residues" evidence="1">
    <location>
        <begin position="81"/>
        <end position="94"/>
    </location>
</feature>
<evidence type="ECO:0000313" key="2">
    <source>
        <dbReference type="EMBL" id="CEJ93547.1"/>
    </source>
</evidence>
<feature type="region of interest" description="Disordered" evidence="1">
    <location>
        <begin position="71"/>
        <end position="118"/>
    </location>
</feature>
<proteinExistence type="predicted"/>
<dbReference type="Proteomes" id="UP000039046">
    <property type="component" value="Unassembled WGS sequence"/>
</dbReference>
<dbReference type="EMBL" id="CDHN01000005">
    <property type="protein sequence ID" value="CEJ93547.1"/>
    <property type="molecule type" value="Genomic_DNA"/>
</dbReference>